<protein>
    <recommendedName>
        <fullName evidence="3">Carboxylic ester hydrolase</fullName>
        <ecNumber evidence="3">3.1.1.-</ecNumber>
    </recommendedName>
</protein>
<feature type="domain" description="Carboxylesterase type B" evidence="4">
    <location>
        <begin position="4"/>
        <end position="476"/>
    </location>
</feature>
<dbReference type="Pfam" id="PF00135">
    <property type="entry name" value="COesterase"/>
    <property type="match status" value="1"/>
</dbReference>
<dbReference type="OrthoDB" id="9775851at2"/>
<evidence type="ECO:0000313" key="6">
    <source>
        <dbReference type="Proteomes" id="UP000283469"/>
    </source>
</evidence>
<dbReference type="GO" id="GO:0016787">
    <property type="term" value="F:hydrolase activity"/>
    <property type="evidence" value="ECO:0007669"/>
    <property type="project" value="UniProtKB-KW"/>
</dbReference>
<accession>A0A418YSF9</accession>
<dbReference type="InterPro" id="IPR029058">
    <property type="entry name" value="AB_hydrolase_fold"/>
</dbReference>
<dbReference type="InterPro" id="IPR050309">
    <property type="entry name" value="Type-B_Carboxylest/Lipase"/>
</dbReference>
<evidence type="ECO:0000313" key="5">
    <source>
        <dbReference type="EMBL" id="RJG54657.1"/>
    </source>
</evidence>
<reference evidence="5 6" key="1">
    <citation type="submission" date="2018-08" db="EMBL/GenBank/DDBJ databases">
        <title>Sphingobium sp. EO9.</title>
        <authorList>
            <person name="Park Y."/>
            <person name="Kim K.H."/>
            <person name="Jeon C.O."/>
        </authorList>
    </citation>
    <scope>NUCLEOTIDE SEQUENCE [LARGE SCALE GENOMIC DNA]</scope>
    <source>
        <strain evidence="5 6">EO9</strain>
    </source>
</reference>
<dbReference type="InterPro" id="IPR019826">
    <property type="entry name" value="Carboxylesterase_B_AS"/>
</dbReference>
<evidence type="ECO:0000256" key="1">
    <source>
        <dbReference type="ARBA" id="ARBA00005964"/>
    </source>
</evidence>
<dbReference type="AlphaFoldDB" id="A0A418YSF9"/>
<comment type="similarity">
    <text evidence="1 3">Belongs to the type-B carboxylesterase/lipase family.</text>
</comment>
<dbReference type="InterPro" id="IPR002018">
    <property type="entry name" value="CarbesteraseB"/>
</dbReference>
<evidence type="ECO:0000256" key="2">
    <source>
        <dbReference type="ARBA" id="ARBA00022801"/>
    </source>
</evidence>
<dbReference type="Proteomes" id="UP000283469">
    <property type="component" value="Unassembled WGS sequence"/>
</dbReference>
<comment type="caution">
    <text evidence="5">The sequence shown here is derived from an EMBL/GenBank/DDBJ whole genome shotgun (WGS) entry which is preliminary data.</text>
</comment>
<proteinExistence type="inferred from homology"/>
<dbReference type="EC" id="3.1.1.-" evidence="3"/>
<sequence>MDGLVVATQSGLVRGTSADGARRWLGIPYADAARFAAPVATAPWADVRDATMPGPQCPQMFGNAAKRARIAEPDFSEQCLMLNIYAPDDLGEGERLPVYVWIHGGAFVAGSGNGYDGSLLAREGRIIVVTINYRVGVLGFVNFAAALETSDIPSNLGLRDQIAALTWVQTNIAAFGGDPGRVTIGGQSAGSMSVSLLLHAHAARPLFQQALMQSGAVSMIHSQAKSVAIARQYRTFLGDDGRSLAALQTVDLRRLFEAQAAVGAANPGTIPASPWLDDDLVPGTMEDVHAAQAAPVPLLAGATRDEVRLFELMPGDILPTSWPALETLLHGQLGADRAQAILATYPRTKAGRRALASDLTFVMPTRHFADRHAAHSPTWFYRFDYAHPIAGATHGLDLTLMWPMQGLRAALARGGRMTGRRAALGQRMVRHIAHFVRHGRPEAAWPAYDASQGQVMIFNLADRVEARPETDRWRAWAGHDVGVGLSG</sequence>
<gene>
    <name evidence="5" type="ORF">D0Z70_12240</name>
</gene>
<keyword evidence="6" id="KW-1185">Reference proteome</keyword>
<dbReference type="RefSeq" id="WP_119746834.1">
    <property type="nucleotide sequence ID" value="NZ_QVRA01000009.1"/>
</dbReference>
<name>A0A418YSF9_9SPHN</name>
<dbReference type="EMBL" id="QVRA01000009">
    <property type="protein sequence ID" value="RJG54657.1"/>
    <property type="molecule type" value="Genomic_DNA"/>
</dbReference>
<organism evidence="5 6">
    <name type="scientific">Sphingobium terrigena</name>
    <dbReference type="NCBI Taxonomy" id="2304063"/>
    <lineage>
        <taxon>Bacteria</taxon>
        <taxon>Pseudomonadati</taxon>
        <taxon>Pseudomonadota</taxon>
        <taxon>Alphaproteobacteria</taxon>
        <taxon>Sphingomonadales</taxon>
        <taxon>Sphingomonadaceae</taxon>
        <taxon>Sphingobium</taxon>
    </lineage>
</organism>
<keyword evidence="2 3" id="KW-0378">Hydrolase</keyword>
<dbReference type="PANTHER" id="PTHR11559">
    <property type="entry name" value="CARBOXYLESTERASE"/>
    <property type="match status" value="1"/>
</dbReference>
<evidence type="ECO:0000259" key="4">
    <source>
        <dbReference type="Pfam" id="PF00135"/>
    </source>
</evidence>
<dbReference type="Gene3D" id="3.40.50.1820">
    <property type="entry name" value="alpha/beta hydrolase"/>
    <property type="match status" value="1"/>
</dbReference>
<evidence type="ECO:0000256" key="3">
    <source>
        <dbReference type="RuleBase" id="RU361235"/>
    </source>
</evidence>
<dbReference type="SUPFAM" id="SSF53474">
    <property type="entry name" value="alpha/beta-Hydrolases"/>
    <property type="match status" value="1"/>
</dbReference>
<dbReference type="PROSITE" id="PS00122">
    <property type="entry name" value="CARBOXYLESTERASE_B_1"/>
    <property type="match status" value="1"/>
</dbReference>